<proteinExistence type="predicted"/>
<sequence>MVNKIENEFKIIHSKLRQLEQIYNSHEKNLHFSSLEKADAELYSQLLELAQAGLEKVRKHSDYFSKHSLYDDGMFWYDLFITISAAALRIRANQDQQDIPENVVKELTVLLVDISEFSSLHPSDIQKRNHEALGNTLYGFYSKDLLALTRKRSRESGLKKISEFVEWTIGRVEEIVQKE</sequence>
<protein>
    <submittedName>
        <fullName evidence="1">Uncharacterized protein</fullName>
    </submittedName>
</protein>
<reference evidence="1" key="1">
    <citation type="journal article" date="2015" name="Nature">
        <title>Complex archaea that bridge the gap between prokaryotes and eukaryotes.</title>
        <authorList>
            <person name="Spang A."/>
            <person name="Saw J.H."/>
            <person name="Jorgensen S.L."/>
            <person name="Zaremba-Niedzwiedzka K."/>
            <person name="Martijn J."/>
            <person name="Lind A.E."/>
            <person name="van Eijk R."/>
            <person name="Schleper C."/>
            <person name="Guy L."/>
            <person name="Ettema T.J."/>
        </authorList>
    </citation>
    <scope>NUCLEOTIDE SEQUENCE</scope>
</reference>
<dbReference type="EMBL" id="LAZR01002467">
    <property type="protein sequence ID" value="KKN29673.1"/>
    <property type="molecule type" value="Genomic_DNA"/>
</dbReference>
<gene>
    <name evidence="1" type="ORF">LCGC14_0841610</name>
</gene>
<name>A0A0F9SK79_9ZZZZ</name>
<comment type="caution">
    <text evidence="1">The sequence shown here is derived from an EMBL/GenBank/DDBJ whole genome shotgun (WGS) entry which is preliminary data.</text>
</comment>
<evidence type="ECO:0000313" key="1">
    <source>
        <dbReference type="EMBL" id="KKN29673.1"/>
    </source>
</evidence>
<accession>A0A0F9SK79</accession>
<organism evidence="1">
    <name type="scientific">marine sediment metagenome</name>
    <dbReference type="NCBI Taxonomy" id="412755"/>
    <lineage>
        <taxon>unclassified sequences</taxon>
        <taxon>metagenomes</taxon>
        <taxon>ecological metagenomes</taxon>
    </lineage>
</organism>
<dbReference type="AlphaFoldDB" id="A0A0F9SK79"/>